<keyword evidence="1" id="KW-0472">Membrane</keyword>
<evidence type="ECO:0000313" key="2">
    <source>
        <dbReference type="EMBL" id="KMZ94905.1"/>
    </source>
</evidence>
<name>A0A0J9TH25_PLAVI</name>
<proteinExistence type="predicted"/>
<evidence type="ECO:0000256" key="1">
    <source>
        <dbReference type="SAM" id="Phobius"/>
    </source>
</evidence>
<dbReference type="EMBL" id="KQ235012">
    <property type="protein sequence ID" value="KMZ94905.1"/>
    <property type="molecule type" value="Genomic_DNA"/>
</dbReference>
<dbReference type="Proteomes" id="UP000053776">
    <property type="component" value="Unassembled WGS sequence"/>
</dbReference>
<evidence type="ECO:0008006" key="4">
    <source>
        <dbReference type="Google" id="ProtNLM"/>
    </source>
</evidence>
<protein>
    <recommendedName>
        <fullName evidence="4">Variable surface protein</fullName>
    </recommendedName>
</protein>
<feature type="transmembrane region" description="Helical" evidence="1">
    <location>
        <begin position="272"/>
        <end position="291"/>
    </location>
</feature>
<dbReference type="AlphaFoldDB" id="A0A0J9TH25"/>
<organism evidence="2 3">
    <name type="scientific">Plasmodium vivax Mauritania I</name>
    <dbReference type="NCBI Taxonomy" id="1035515"/>
    <lineage>
        <taxon>Eukaryota</taxon>
        <taxon>Sar</taxon>
        <taxon>Alveolata</taxon>
        <taxon>Apicomplexa</taxon>
        <taxon>Aconoidasida</taxon>
        <taxon>Haemosporida</taxon>
        <taxon>Plasmodiidae</taxon>
        <taxon>Plasmodium</taxon>
        <taxon>Plasmodium (Plasmodium)</taxon>
    </lineage>
</organism>
<keyword evidence="1" id="KW-1133">Transmembrane helix</keyword>
<reference evidence="2 3" key="1">
    <citation type="submission" date="2011-08" db="EMBL/GenBank/DDBJ databases">
        <title>The Genome Sequence of Plasmodium vivax Mauritania I.</title>
        <authorList>
            <consortium name="The Broad Institute Genome Sequencing Platform"/>
            <consortium name="The Broad Institute Genome Sequencing Center for Infectious Disease"/>
            <person name="Neafsey D."/>
            <person name="Carlton J."/>
            <person name="Barnwell J."/>
            <person name="Collins W."/>
            <person name="Escalante A."/>
            <person name="Mullikin J."/>
            <person name="Saul A."/>
            <person name="Guigo R."/>
            <person name="Camara F."/>
            <person name="Young S.K."/>
            <person name="Zeng Q."/>
            <person name="Gargeya S."/>
            <person name="Fitzgerald M."/>
            <person name="Haas B."/>
            <person name="Abouelleil A."/>
            <person name="Alvarado L."/>
            <person name="Arachchi H.M."/>
            <person name="Berlin A."/>
            <person name="Brown A."/>
            <person name="Chapman S.B."/>
            <person name="Chen Z."/>
            <person name="Dunbar C."/>
            <person name="Freedman E."/>
            <person name="Gearin G."/>
            <person name="Gellesch M."/>
            <person name="Goldberg J."/>
            <person name="Griggs A."/>
            <person name="Gujja S."/>
            <person name="Heiman D."/>
            <person name="Howarth C."/>
            <person name="Larson L."/>
            <person name="Lui A."/>
            <person name="MacDonald P.J.P."/>
            <person name="Montmayeur A."/>
            <person name="Murphy C."/>
            <person name="Neiman D."/>
            <person name="Pearson M."/>
            <person name="Priest M."/>
            <person name="Roberts A."/>
            <person name="Saif S."/>
            <person name="Shea T."/>
            <person name="Shenoy N."/>
            <person name="Sisk P."/>
            <person name="Stolte C."/>
            <person name="Sykes S."/>
            <person name="Wortman J."/>
            <person name="Nusbaum C."/>
            <person name="Birren B."/>
        </authorList>
    </citation>
    <scope>NUCLEOTIDE SEQUENCE [LARGE SCALE GENOMIC DNA]</scope>
    <source>
        <strain evidence="2 3">Mauritania I</strain>
    </source>
</reference>
<evidence type="ECO:0000313" key="3">
    <source>
        <dbReference type="Proteomes" id="UP000053776"/>
    </source>
</evidence>
<accession>A0A0J9TH25</accession>
<keyword evidence="1" id="KW-0812">Transmembrane</keyword>
<sequence length="296" mass="35432">MEYPDLEYYENNDGQKEEVRKLLKNLTLYNFYEKIDIEFKNHIESEKCNTCNEKLSNLANADNELLKLCKAVCNFILNNDNFQKFCEGKSCYSSCSDMKLRLYDRVMKINQHPENIGRFFDAIQSIRKRSDAKLKICDITNFDLKEDDFKYYKYLYEFVSIFFDIRYKISEKSNSIDKLYCKHIKEFFRFFHKTSKNCTNKSTCKYYNMFNNIKKKLITDDHLIFIYEKCKYEKTDCTPDSNIYDDIPCLKDKEDILKTPIANSDIKNDLNILYTAAIPVISISTIFYIFYKVNMF</sequence>
<gene>
    <name evidence="2" type="ORF">PVMG_05516</name>
</gene>